<keyword evidence="3" id="KW-0012">Acyltransferase</keyword>
<feature type="transmembrane region" description="Helical" evidence="1">
    <location>
        <begin position="135"/>
        <end position="157"/>
    </location>
</feature>
<keyword evidence="1" id="KW-1133">Transmembrane helix</keyword>
<dbReference type="EMBL" id="JAGSPN010000003">
    <property type="protein sequence ID" value="MBR7781595.1"/>
    <property type="molecule type" value="Genomic_DNA"/>
</dbReference>
<feature type="transmembrane region" description="Helical" evidence="1">
    <location>
        <begin position="342"/>
        <end position="362"/>
    </location>
</feature>
<dbReference type="PANTHER" id="PTHR36927">
    <property type="entry name" value="BLR4337 PROTEIN"/>
    <property type="match status" value="1"/>
</dbReference>
<dbReference type="AlphaFoldDB" id="A0A941DKP8"/>
<feature type="domain" description="Acyltransferase 3" evidence="2">
    <location>
        <begin position="11"/>
        <end position="356"/>
    </location>
</feature>
<feature type="transmembrane region" description="Helical" evidence="1">
    <location>
        <begin position="277"/>
        <end position="296"/>
    </location>
</feature>
<feature type="transmembrane region" description="Helical" evidence="1">
    <location>
        <begin position="236"/>
        <end position="257"/>
    </location>
</feature>
<feature type="transmembrane region" description="Helical" evidence="1">
    <location>
        <begin position="15"/>
        <end position="32"/>
    </location>
</feature>
<dbReference type="Pfam" id="PF01757">
    <property type="entry name" value="Acyl_transf_3"/>
    <property type="match status" value="1"/>
</dbReference>
<name>A0A941DKP8_9BURK</name>
<keyword evidence="4" id="KW-1185">Reference proteome</keyword>
<evidence type="ECO:0000256" key="1">
    <source>
        <dbReference type="SAM" id="Phobius"/>
    </source>
</evidence>
<proteinExistence type="predicted"/>
<dbReference type="InterPro" id="IPR050623">
    <property type="entry name" value="Glucan_succinyl_AcylTrfase"/>
</dbReference>
<keyword evidence="1" id="KW-0812">Transmembrane</keyword>
<dbReference type="InterPro" id="IPR002656">
    <property type="entry name" value="Acyl_transf_3_dom"/>
</dbReference>
<accession>A0A941DKP8</accession>
<evidence type="ECO:0000313" key="4">
    <source>
        <dbReference type="Proteomes" id="UP000680067"/>
    </source>
</evidence>
<sequence>MSASVTGRTDFLDRIRIMLTSLVILHHTSIMYGGDGGWYLRFPHDDKLSKVLLTMLCATDQSFFMGMFFLLAGYFTPVSLMRKGISGFIRDRLIRLGIPLLIFTLLLGPFTIALADTRGSSEVWQRWGQLIADGVINPGPLWFAFALLIFSAVYLLIHPVIRGIGKTCNEQSLTHRNLLAVIAAWGCGAFLLRLWVPTGQEIAYLQIGFFSSYILLFFGGCAAAEHRLLEKITPALARPWLFISLLTIPTLMIYAVVSGALRGVKFDVHGGWTLPALFYAYWEAFVGTGIMLTLLWRTRVAKAPPALWKVMAPQCLGAFIVHAPVVVAVGLCIQPLQLHPLAMFALAGSASVVISFNLAAVLRRLPLVRKVI</sequence>
<feature type="transmembrane region" description="Helical" evidence="1">
    <location>
        <begin position="202"/>
        <end position="224"/>
    </location>
</feature>
<keyword evidence="1" id="KW-0472">Membrane</keyword>
<dbReference type="Proteomes" id="UP000680067">
    <property type="component" value="Unassembled WGS sequence"/>
</dbReference>
<evidence type="ECO:0000259" key="2">
    <source>
        <dbReference type="Pfam" id="PF01757"/>
    </source>
</evidence>
<comment type="caution">
    <text evidence="3">The sequence shown here is derived from an EMBL/GenBank/DDBJ whole genome shotgun (WGS) entry which is preliminary data.</text>
</comment>
<dbReference type="RefSeq" id="WP_212686951.1">
    <property type="nucleotide sequence ID" value="NZ_JAGSPN010000003.1"/>
</dbReference>
<reference evidence="3" key="1">
    <citation type="submission" date="2021-04" db="EMBL/GenBank/DDBJ databases">
        <title>novel species isolated from subtropical streams in China.</title>
        <authorList>
            <person name="Lu H."/>
        </authorList>
    </citation>
    <scope>NUCLEOTIDE SEQUENCE</scope>
    <source>
        <strain evidence="3">LFS511W</strain>
    </source>
</reference>
<evidence type="ECO:0000313" key="3">
    <source>
        <dbReference type="EMBL" id="MBR7781595.1"/>
    </source>
</evidence>
<gene>
    <name evidence="3" type="ORF">KDM89_05560</name>
</gene>
<protein>
    <submittedName>
        <fullName evidence="3">Acyltransferase</fullName>
    </submittedName>
</protein>
<feature type="transmembrane region" description="Helical" evidence="1">
    <location>
        <begin position="178"/>
        <end position="196"/>
    </location>
</feature>
<dbReference type="PANTHER" id="PTHR36927:SF4">
    <property type="entry name" value="BLR5718 PROTEIN"/>
    <property type="match status" value="1"/>
</dbReference>
<feature type="transmembrane region" description="Helical" evidence="1">
    <location>
        <begin position="52"/>
        <end position="75"/>
    </location>
</feature>
<organism evidence="3 4">
    <name type="scientific">Undibacterium luofuense</name>
    <dbReference type="NCBI Taxonomy" id="2828733"/>
    <lineage>
        <taxon>Bacteria</taxon>
        <taxon>Pseudomonadati</taxon>
        <taxon>Pseudomonadota</taxon>
        <taxon>Betaproteobacteria</taxon>
        <taxon>Burkholderiales</taxon>
        <taxon>Oxalobacteraceae</taxon>
        <taxon>Undibacterium</taxon>
    </lineage>
</organism>
<feature type="transmembrane region" description="Helical" evidence="1">
    <location>
        <begin position="96"/>
        <end position="115"/>
    </location>
</feature>
<keyword evidence="3" id="KW-0808">Transferase</keyword>
<dbReference type="GO" id="GO:0016747">
    <property type="term" value="F:acyltransferase activity, transferring groups other than amino-acyl groups"/>
    <property type="evidence" value="ECO:0007669"/>
    <property type="project" value="InterPro"/>
</dbReference>
<feature type="transmembrane region" description="Helical" evidence="1">
    <location>
        <begin position="316"/>
        <end position="336"/>
    </location>
</feature>